<dbReference type="Proteomes" id="UP001281147">
    <property type="component" value="Unassembled WGS sequence"/>
</dbReference>
<sequence>MSSTQNRYAGGDTHLRKGGTNIEPATSTVAASFPFELIETILLNLSITDIVVVAANVPKFWRKVIENSKEIWKRLATRYPPVDAHRLVQAKGDMEAGISTPLSFRYTVRNSILFVHRTAAGAEAYIFAPVSDKKPLCVIDPSRTTAEYTKTHRFGYGYMELFDFDGMLVCSVQVSTNKKDIMWLYLTTIYGAAEKQDQPARKRLKTSGLRWDGDSEVMARV</sequence>
<evidence type="ECO:0000313" key="2">
    <source>
        <dbReference type="Proteomes" id="UP001281147"/>
    </source>
</evidence>
<keyword evidence="2" id="KW-1185">Reference proteome</keyword>
<accession>A0ACC3NQ36</accession>
<reference evidence="1" key="1">
    <citation type="submission" date="2023-07" db="EMBL/GenBank/DDBJ databases">
        <title>Black Yeasts Isolated from many extreme environments.</title>
        <authorList>
            <person name="Coleine C."/>
            <person name="Stajich J.E."/>
            <person name="Selbmann L."/>
        </authorList>
    </citation>
    <scope>NUCLEOTIDE SEQUENCE</scope>
    <source>
        <strain evidence="1">CCFEE 5714</strain>
    </source>
</reference>
<comment type="caution">
    <text evidence="1">The sequence shown here is derived from an EMBL/GenBank/DDBJ whole genome shotgun (WGS) entry which is preliminary data.</text>
</comment>
<evidence type="ECO:0000313" key="1">
    <source>
        <dbReference type="EMBL" id="KAK3720853.1"/>
    </source>
</evidence>
<proteinExistence type="predicted"/>
<name>A0ACC3NQ36_9PEZI</name>
<organism evidence="1 2">
    <name type="scientific">Vermiconidia calcicola</name>
    <dbReference type="NCBI Taxonomy" id="1690605"/>
    <lineage>
        <taxon>Eukaryota</taxon>
        <taxon>Fungi</taxon>
        <taxon>Dikarya</taxon>
        <taxon>Ascomycota</taxon>
        <taxon>Pezizomycotina</taxon>
        <taxon>Dothideomycetes</taxon>
        <taxon>Dothideomycetidae</taxon>
        <taxon>Mycosphaerellales</taxon>
        <taxon>Extremaceae</taxon>
        <taxon>Vermiconidia</taxon>
    </lineage>
</organism>
<protein>
    <submittedName>
        <fullName evidence="1">Uncharacterized protein</fullName>
    </submittedName>
</protein>
<gene>
    <name evidence="1" type="ORF">LTR37_003516</name>
</gene>
<dbReference type="EMBL" id="JAUTXU010000020">
    <property type="protein sequence ID" value="KAK3720853.1"/>
    <property type="molecule type" value="Genomic_DNA"/>
</dbReference>